<evidence type="ECO:0000313" key="8">
    <source>
        <dbReference type="EMBL" id="OGY99888.1"/>
    </source>
</evidence>
<accession>A0A1G2CEQ9</accession>
<evidence type="ECO:0000259" key="7">
    <source>
        <dbReference type="Pfam" id="PF08544"/>
    </source>
</evidence>
<sequence>MVITKTPFRVSFFGGGTDYPAWANENGGVVLSTTINKYCYVTCRYLPPFFDYNYKIRYTENEYVKTLAEIKHPSVRACISFANVAERIEMQHNSDLPAMSGLGSSSSFTVGFLNALYALQGRKTIPKSQLASDAIYVEQELLKENVGSQDQVAAAFGGFNKIEFGGEEKVRVAPLAIPAATTRALENHLMLFFTGFSRNASEIAAEQIRNTGSKERELRAMGAMVPEAVKILAAGPARLNDFGRLLHESWQIKRGLSSQITNSHVDGMYAAAREAGALGGKLLGAGGGGFMLVLAKPEDQPRIKEKLGKFLYVPFRFDNTGSQVIFKLDNETYLS</sequence>
<evidence type="ECO:0000259" key="6">
    <source>
        <dbReference type="Pfam" id="PF00288"/>
    </source>
</evidence>
<gene>
    <name evidence="8" type="ORF">A2945_02750</name>
</gene>
<evidence type="ECO:0000256" key="5">
    <source>
        <dbReference type="ARBA" id="ARBA00038121"/>
    </source>
</evidence>
<feature type="domain" description="GHMP kinase C-terminal" evidence="7">
    <location>
        <begin position="238"/>
        <end position="311"/>
    </location>
</feature>
<proteinExistence type="inferred from homology"/>
<evidence type="ECO:0000256" key="1">
    <source>
        <dbReference type="ARBA" id="ARBA00022679"/>
    </source>
</evidence>
<dbReference type="PANTHER" id="PTHR32463:SF0">
    <property type="entry name" value="L-FUCOSE KINASE"/>
    <property type="match status" value="1"/>
</dbReference>
<dbReference type="EMBL" id="MHLA01000013">
    <property type="protein sequence ID" value="OGY99888.1"/>
    <property type="molecule type" value="Genomic_DNA"/>
</dbReference>
<comment type="caution">
    <text evidence="8">The sequence shown here is derived from an EMBL/GenBank/DDBJ whole genome shotgun (WGS) entry which is preliminary data.</text>
</comment>
<dbReference type="GO" id="GO:0005524">
    <property type="term" value="F:ATP binding"/>
    <property type="evidence" value="ECO:0007669"/>
    <property type="project" value="UniProtKB-KW"/>
</dbReference>
<dbReference type="AlphaFoldDB" id="A0A1G2CEQ9"/>
<dbReference type="PIRSF" id="PIRSF036406">
    <property type="entry name" value="Hept_kin"/>
    <property type="match status" value="1"/>
</dbReference>
<dbReference type="InterPro" id="IPR014606">
    <property type="entry name" value="Heptose_7-P_kinase"/>
</dbReference>
<feature type="domain" description="GHMP kinase N-terminal" evidence="6">
    <location>
        <begin position="86"/>
        <end position="158"/>
    </location>
</feature>
<dbReference type="STRING" id="1798650.A2945_02750"/>
<dbReference type="Pfam" id="PF00288">
    <property type="entry name" value="GHMP_kinases_N"/>
    <property type="match status" value="1"/>
</dbReference>
<dbReference type="Pfam" id="PF08544">
    <property type="entry name" value="GHMP_kinases_C"/>
    <property type="match status" value="1"/>
</dbReference>
<dbReference type="InterPro" id="IPR006204">
    <property type="entry name" value="GHMP_kinase_N_dom"/>
</dbReference>
<dbReference type="InterPro" id="IPR020568">
    <property type="entry name" value="Ribosomal_Su5_D2-typ_SF"/>
</dbReference>
<dbReference type="SUPFAM" id="SSF54211">
    <property type="entry name" value="Ribosomal protein S5 domain 2-like"/>
    <property type="match status" value="1"/>
</dbReference>
<keyword evidence="2" id="KW-0547">Nucleotide-binding</keyword>
<evidence type="ECO:0000256" key="4">
    <source>
        <dbReference type="ARBA" id="ARBA00022840"/>
    </source>
</evidence>
<organism evidence="8 9">
    <name type="scientific">Candidatus Liptonbacteria bacterium RIFCSPLOWO2_01_FULL_52_25</name>
    <dbReference type="NCBI Taxonomy" id="1798650"/>
    <lineage>
        <taxon>Bacteria</taxon>
        <taxon>Candidatus Liptoniibacteriota</taxon>
    </lineage>
</organism>
<dbReference type="PRINTS" id="PR00960">
    <property type="entry name" value="LMBPPROTEIN"/>
</dbReference>
<dbReference type="InterPro" id="IPR052203">
    <property type="entry name" value="GHMP_Kinase-Related"/>
</dbReference>
<dbReference type="GO" id="GO:0042352">
    <property type="term" value="P:GDP-L-fucose salvage"/>
    <property type="evidence" value="ECO:0007669"/>
    <property type="project" value="TreeGrafter"/>
</dbReference>
<keyword evidence="4" id="KW-0067">ATP-binding</keyword>
<evidence type="ECO:0000313" key="9">
    <source>
        <dbReference type="Proteomes" id="UP000178880"/>
    </source>
</evidence>
<dbReference type="Proteomes" id="UP000178880">
    <property type="component" value="Unassembled WGS sequence"/>
</dbReference>
<comment type="similarity">
    <text evidence="5">Belongs to the GHMP kinase family.</text>
</comment>
<keyword evidence="1" id="KW-0808">Transferase</keyword>
<evidence type="ECO:0000256" key="2">
    <source>
        <dbReference type="ARBA" id="ARBA00022741"/>
    </source>
</evidence>
<reference evidence="8 9" key="1">
    <citation type="journal article" date="2016" name="Nat. Commun.">
        <title>Thousands of microbial genomes shed light on interconnected biogeochemical processes in an aquifer system.</title>
        <authorList>
            <person name="Anantharaman K."/>
            <person name="Brown C.T."/>
            <person name="Hug L.A."/>
            <person name="Sharon I."/>
            <person name="Castelle C.J."/>
            <person name="Probst A.J."/>
            <person name="Thomas B.C."/>
            <person name="Singh A."/>
            <person name="Wilkins M.J."/>
            <person name="Karaoz U."/>
            <person name="Brodie E.L."/>
            <person name="Williams K.H."/>
            <person name="Hubbard S.S."/>
            <person name="Banfield J.F."/>
        </authorList>
    </citation>
    <scope>NUCLEOTIDE SEQUENCE [LARGE SCALE GENOMIC DNA]</scope>
</reference>
<name>A0A1G2CEQ9_9BACT</name>
<dbReference type="Gene3D" id="3.30.230.120">
    <property type="match status" value="1"/>
</dbReference>
<dbReference type="GO" id="GO:0050201">
    <property type="term" value="F:fucokinase activity"/>
    <property type="evidence" value="ECO:0007669"/>
    <property type="project" value="TreeGrafter"/>
</dbReference>
<dbReference type="InterPro" id="IPR001174">
    <property type="entry name" value="HddA/FKP"/>
</dbReference>
<keyword evidence="3 8" id="KW-0418">Kinase</keyword>
<dbReference type="InterPro" id="IPR036554">
    <property type="entry name" value="GHMP_kinase_C_sf"/>
</dbReference>
<dbReference type="InterPro" id="IPR013750">
    <property type="entry name" value="GHMP_kinase_C_dom"/>
</dbReference>
<dbReference type="PANTHER" id="PTHR32463">
    <property type="entry name" value="L-FUCOSE KINASE"/>
    <property type="match status" value="1"/>
</dbReference>
<protein>
    <submittedName>
        <fullName evidence="8">Kinase</fullName>
    </submittedName>
</protein>
<dbReference type="SUPFAM" id="SSF55060">
    <property type="entry name" value="GHMP Kinase, C-terminal domain"/>
    <property type="match status" value="1"/>
</dbReference>
<evidence type="ECO:0000256" key="3">
    <source>
        <dbReference type="ARBA" id="ARBA00022777"/>
    </source>
</evidence>